<protein>
    <submittedName>
        <fullName evidence="1">Uncharacterized protein</fullName>
    </submittedName>
</protein>
<comment type="caution">
    <text evidence="1">The sequence shown here is derived from an EMBL/GenBank/DDBJ whole genome shotgun (WGS) entry which is preliminary data.</text>
</comment>
<proteinExistence type="predicted"/>
<accession>A0AA36NM08</accession>
<organism evidence="1 2">
    <name type="scientific">Effrenium voratum</name>
    <dbReference type="NCBI Taxonomy" id="2562239"/>
    <lineage>
        <taxon>Eukaryota</taxon>
        <taxon>Sar</taxon>
        <taxon>Alveolata</taxon>
        <taxon>Dinophyceae</taxon>
        <taxon>Suessiales</taxon>
        <taxon>Symbiodiniaceae</taxon>
        <taxon>Effrenium</taxon>
    </lineage>
</organism>
<keyword evidence="2" id="KW-1185">Reference proteome</keyword>
<dbReference type="EMBL" id="CAUJNA010003810">
    <property type="protein sequence ID" value="CAJ1410271.1"/>
    <property type="molecule type" value="Genomic_DNA"/>
</dbReference>
<dbReference type="AlphaFoldDB" id="A0AA36NM08"/>
<dbReference type="Proteomes" id="UP001178507">
    <property type="component" value="Unassembled WGS sequence"/>
</dbReference>
<feature type="non-terminal residue" evidence="1">
    <location>
        <position position="1"/>
    </location>
</feature>
<reference evidence="1" key="1">
    <citation type="submission" date="2023-08" db="EMBL/GenBank/DDBJ databases">
        <authorList>
            <person name="Chen Y."/>
            <person name="Shah S."/>
            <person name="Dougan E. K."/>
            <person name="Thang M."/>
            <person name="Chan C."/>
        </authorList>
    </citation>
    <scope>NUCLEOTIDE SEQUENCE</scope>
</reference>
<name>A0AA36NM08_9DINO</name>
<gene>
    <name evidence="1" type="ORF">EVOR1521_LOCUS31123</name>
</gene>
<sequence length="663" mass="73856">MFINLQMAEDCELASDLPGCCSYPGMPGYNRFEGRNLKCNKDVRCLVTEHVLPCNLGDVDRESVNITALKDGVIFNSSTCANLRERWTEFSFQDQNGFSYAMQEAEHEEQNESAAYRLFKSIGQAASVEFYFTIVGVLVKVIFLSQHPNSDRILQLDVHHHQVDPTTGENEVTSFHCESHMQTRTGPKGAFGPQGLPLCDSRETDRSHWCPTCRVAFDAVRAHPSWQQRTLRCFGGELLELRARPEEWRRLFLALSAGAWAEALQRGLSPERKHLDYDFPRSPDCELKWSLVVPQGLEAAAVLRYDGSSCRLCAVDSSSVTLWQGEGEANPPAVKAAVGPSSIFLLARASHIDIFDFAGIWVGELAQDESYNLLDISTDLFLADGKLLLETAWGLLAWDTADTAGLQLCSIAPELRGFGDGEVAPLQGRPCGRDVVALWPEEGGRAVQFWLLERAPCLLQEWLLDGVDLVTFQASPGEGLLVALDSSNVLRLALMPRDLRQWHLVEIKRWPLLPPLGQVLPCSVAVRCGVLGFVEAASLEARNRTLHVWKLAEFGQPLPTPRHLAFPFCTSGQAAVSVPRPLFGRWMLVKNCCHMEQGRRQLGVMLFDHEAHEGLIYHEAMEADDSTLFRRCHPLADLILGFWTPAASGQRLLLINLGVTQRE</sequence>
<evidence type="ECO:0000313" key="2">
    <source>
        <dbReference type="Proteomes" id="UP001178507"/>
    </source>
</evidence>
<evidence type="ECO:0000313" key="1">
    <source>
        <dbReference type="EMBL" id="CAJ1410271.1"/>
    </source>
</evidence>